<evidence type="ECO:0000313" key="2">
    <source>
        <dbReference type="Proteomes" id="UP001607303"/>
    </source>
</evidence>
<sequence>MIIERMKTQLRQRKEVLSETPFFDGKTIKDCFLDSTIDRLLECYVQAIKYNEYSLDVIKKAICTIFFHIVSTDNQLLQNFSLSNWCKYKIVGAESYILKLDVYDVIIFIDGNTGRLKELRGKTAILEELNKQEINKVQLQAKILSKMIRLIWRNRNNGSVLKKSE</sequence>
<reference evidence="1 2" key="1">
    <citation type="journal article" date="2024" name="Ann. Entomol. Soc. Am.">
        <title>Genomic analyses of the southern and eastern yellowjacket wasps (Hymenoptera: Vespidae) reveal evolutionary signatures of social life.</title>
        <authorList>
            <person name="Catto M.A."/>
            <person name="Caine P.B."/>
            <person name="Orr S.E."/>
            <person name="Hunt B.G."/>
            <person name="Goodisman M.A.D."/>
        </authorList>
    </citation>
    <scope>NUCLEOTIDE SEQUENCE [LARGE SCALE GENOMIC DNA]</scope>
    <source>
        <strain evidence="1">232</strain>
        <tissue evidence="1">Head and thorax</tissue>
    </source>
</reference>
<comment type="caution">
    <text evidence="1">The sequence shown here is derived from an EMBL/GenBank/DDBJ whole genome shotgun (WGS) entry which is preliminary data.</text>
</comment>
<name>A0ABD2BPE3_VESMC</name>
<dbReference type="Proteomes" id="UP001607303">
    <property type="component" value="Unassembled WGS sequence"/>
</dbReference>
<organism evidence="1 2">
    <name type="scientific">Vespula maculifrons</name>
    <name type="common">Eastern yellow jacket</name>
    <name type="synonym">Wasp</name>
    <dbReference type="NCBI Taxonomy" id="7453"/>
    <lineage>
        <taxon>Eukaryota</taxon>
        <taxon>Metazoa</taxon>
        <taxon>Ecdysozoa</taxon>
        <taxon>Arthropoda</taxon>
        <taxon>Hexapoda</taxon>
        <taxon>Insecta</taxon>
        <taxon>Pterygota</taxon>
        <taxon>Neoptera</taxon>
        <taxon>Endopterygota</taxon>
        <taxon>Hymenoptera</taxon>
        <taxon>Apocrita</taxon>
        <taxon>Aculeata</taxon>
        <taxon>Vespoidea</taxon>
        <taxon>Vespidae</taxon>
        <taxon>Vespinae</taxon>
        <taxon>Vespula</taxon>
    </lineage>
</organism>
<dbReference type="AlphaFoldDB" id="A0ABD2BPE3"/>
<protein>
    <submittedName>
        <fullName evidence="1">Odorant receptor 13a-like</fullName>
    </submittedName>
</protein>
<proteinExistence type="predicted"/>
<gene>
    <name evidence="1" type="ORF">V1477_013824</name>
</gene>
<dbReference type="EMBL" id="JAYRBN010000071">
    <property type="protein sequence ID" value="KAL2734647.1"/>
    <property type="molecule type" value="Genomic_DNA"/>
</dbReference>
<keyword evidence="2" id="KW-1185">Reference proteome</keyword>
<evidence type="ECO:0000313" key="1">
    <source>
        <dbReference type="EMBL" id="KAL2734647.1"/>
    </source>
</evidence>
<accession>A0ABD2BPE3</accession>